<accession>G7ZGT4</accession>
<evidence type="ECO:0000256" key="1">
    <source>
        <dbReference type="SAM" id="MobiDB-lite"/>
    </source>
</evidence>
<dbReference type="AlphaFoldDB" id="G7ZGT4"/>
<feature type="region of interest" description="Disordered" evidence="1">
    <location>
        <begin position="65"/>
        <end position="99"/>
    </location>
</feature>
<proteinExistence type="predicted"/>
<dbReference type="KEGG" id="ali:AZOLI_p40111"/>
<reference evidence="3" key="1">
    <citation type="journal article" date="2011" name="PLoS Genet.">
        <title>Azospirillum genomes reveal transition of bacteria from aquatic to terrestrial environments.</title>
        <authorList>
            <person name="Wisniewski-Dye F."/>
            <person name="Borziak K."/>
            <person name="Khalsa-Moyers G."/>
            <person name="Alexandre G."/>
            <person name="Sukharnikov L.O."/>
            <person name="Wuichet K."/>
            <person name="Hurst G.B."/>
            <person name="McDonald W.H."/>
            <person name="Robertson J.S."/>
            <person name="Barbe V."/>
            <person name="Calteau A."/>
            <person name="Rouy Z."/>
            <person name="Mangenot S."/>
            <person name="Prigent-Combaret C."/>
            <person name="Normand P."/>
            <person name="Boyer M."/>
            <person name="Siguier P."/>
            <person name="Dessaux Y."/>
            <person name="Elmerich C."/>
            <person name="Condemine G."/>
            <person name="Krishnen G."/>
            <person name="Kennedy I."/>
            <person name="Paterson A.H."/>
            <person name="Gonzalez V."/>
            <person name="Mavingui P."/>
            <person name="Zhulin I.B."/>
        </authorList>
    </citation>
    <scope>NUCLEOTIDE SEQUENCE [LARGE SCALE GENOMIC DNA]</scope>
    <source>
        <strain evidence="3">4B</strain>
    </source>
</reference>
<dbReference type="OrthoDB" id="7307383at2"/>
<dbReference type="HOGENOM" id="CLU_2314373_0_0_5"/>
<geneLocation type="plasmid" evidence="2 3">
    <name>AZO_p4</name>
</geneLocation>
<dbReference type="EMBL" id="FQ311872">
    <property type="protein sequence ID" value="CBS90513.1"/>
    <property type="molecule type" value="Genomic_DNA"/>
</dbReference>
<evidence type="ECO:0000313" key="3">
    <source>
        <dbReference type="Proteomes" id="UP000005667"/>
    </source>
</evidence>
<feature type="region of interest" description="Disordered" evidence="1">
    <location>
        <begin position="20"/>
        <end position="41"/>
    </location>
</feature>
<organism evidence="2 3">
    <name type="scientific">Azospirillum lipoferum (strain 4B)</name>
    <dbReference type="NCBI Taxonomy" id="862719"/>
    <lineage>
        <taxon>Bacteria</taxon>
        <taxon>Pseudomonadati</taxon>
        <taxon>Pseudomonadota</taxon>
        <taxon>Alphaproteobacteria</taxon>
        <taxon>Rhodospirillales</taxon>
        <taxon>Azospirillaceae</taxon>
        <taxon>Azospirillum</taxon>
    </lineage>
</organism>
<keyword evidence="3" id="KW-1185">Reference proteome</keyword>
<keyword evidence="2" id="KW-0614">Plasmid</keyword>
<evidence type="ECO:0000313" key="2">
    <source>
        <dbReference type="EMBL" id="CBS90513.1"/>
    </source>
</evidence>
<sequence>MKHIGCLVTEPSSTRAACRRLGRRSAEDQPIQEETMERRESWMKDPELKAAYEALGPNFRREVEMAQQRRNQRPVQGAAIAARTGRSAPKAHSVSVVRR</sequence>
<protein>
    <submittedName>
        <fullName evidence="2">Uncharacterized protein</fullName>
    </submittedName>
</protein>
<gene>
    <name evidence="2" type="ordered locus">AZOLI_p40111</name>
</gene>
<dbReference type="Proteomes" id="UP000005667">
    <property type="component" value="Plasmid AZO_p4"/>
</dbReference>
<name>G7ZGT4_AZOL4</name>